<reference evidence="2" key="2">
    <citation type="journal article" date="2024" name="Plant">
        <title>Genomic evolution and insights into agronomic trait innovations of Sesamum species.</title>
        <authorList>
            <person name="Miao H."/>
            <person name="Wang L."/>
            <person name="Qu L."/>
            <person name="Liu H."/>
            <person name="Sun Y."/>
            <person name="Le M."/>
            <person name="Wang Q."/>
            <person name="Wei S."/>
            <person name="Zheng Y."/>
            <person name="Lin W."/>
            <person name="Duan Y."/>
            <person name="Cao H."/>
            <person name="Xiong S."/>
            <person name="Wang X."/>
            <person name="Wei L."/>
            <person name="Li C."/>
            <person name="Ma Q."/>
            <person name="Ju M."/>
            <person name="Zhao R."/>
            <person name="Li G."/>
            <person name="Mu C."/>
            <person name="Tian Q."/>
            <person name="Mei H."/>
            <person name="Zhang T."/>
            <person name="Gao T."/>
            <person name="Zhang H."/>
        </authorList>
    </citation>
    <scope>NUCLEOTIDE SEQUENCE</scope>
    <source>
        <strain evidence="2">3651</strain>
    </source>
</reference>
<evidence type="ECO:0000313" key="3">
    <source>
        <dbReference type="Proteomes" id="UP001293254"/>
    </source>
</evidence>
<proteinExistence type="predicted"/>
<gene>
    <name evidence="2" type="ORF">Salat_1932000</name>
</gene>
<keyword evidence="3" id="KW-1185">Reference proteome</keyword>
<protein>
    <submittedName>
        <fullName evidence="2">Uncharacterized protein</fullName>
    </submittedName>
</protein>
<feature type="compositionally biased region" description="Acidic residues" evidence="1">
    <location>
        <begin position="52"/>
        <end position="64"/>
    </location>
</feature>
<feature type="region of interest" description="Disordered" evidence="1">
    <location>
        <begin position="1"/>
        <end position="107"/>
    </location>
</feature>
<accession>A0AAE1Y533</accession>
<comment type="caution">
    <text evidence="2">The sequence shown here is derived from an EMBL/GenBank/DDBJ whole genome shotgun (WGS) entry which is preliminary data.</text>
</comment>
<dbReference type="EMBL" id="JACGWO010000007">
    <property type="protein sequence ID" value="KAK4423492.1"/>
    <property type="molecule type" value="Genomic_DNA"/>
</dbReference>
<feature type="compositionally biased region" description="Polar residues" evidence="1">
    <location>
        <begin position="14"/>
        <end position="26"/>
    </location>
</feature>
<evidence type="ECO:0000313" key="2">
    <source>
        <dbReference type="EMBL" id="KAK4423492.1"/>
    </source>
</evidence>
<reference evidence="2" key="1">
    <citation type="submission" date="2020-06" db="EMBL/GenBank/DDBJ databases">
        <authorList>
            <person name="Li T."/>
            <person name="Hu X."/>
            <person name="Zhang T."/>
            <person name="Song X."/>
            <person name="Zhang H."/>
            <person name="Dai N."/>
            <person name="Sheng W."/>
            <person name="Hou X."/>
            <person name="Wei L."/>
        </authorList>
    </citation>
    <scope>NUCLEOTIDE SEQUENCE</scope>
    <source>
        <strain evidence="2">3651</strain>
        <tissue evidence="2">Leaf</tissue>
    </source>
</reference>
<sequence length="130" mass="14207">MKSPTPEPEPNPRQHGSSNQVENASDPNVRVNDKRGTQHIATHSRNMSGEKEDGENEHADDEDMMPSLEPVPECEEREAMCEAVPTRGYGRGQKDDTTDSSSADANTDRIMTICVFDPQGLLGDPVGRDG</sequence>
<evidence type="ECO:0000256" key="1">
    <source>
        <dbReference type="SAM" id="MobiDB-lite"/>
    </source>
</evidence>
<dbReference type="AlphaFoldDB" id="A0AAE1Y533"/>
<name>A0AAE1Y533_9LAMI</name>
<organism evidence="2 3">
    <name type="scientific">Sesamum alatum</name>
    <dbReference type="NCBI Taxonomy" id="300844"/>
    <lineage>
        <taxon>Eukaryota</taxon>
        <taxon>Viridiplantae</taxon>
        <taxon>Streptophyta</taxon>
        <taxon>Embryophyta</taxon>
        <taxon>Tracheophyta</taxon>
        <taxon>Spermatophyta</taxon>
        <taxon>Magnoliopsida</taxon>
        <taxon>eudicotyledons</taxon>
        <taxon>Gunneridae</taxon>
        <taxon>Pentapetalae</taxon>
        <taxon>asterids</taxon>
        <taxon>lamiids</taxon>
        <taxon>Lamiales</taxon>
        <taxon>Pedaliaceae</taxon>
        <taxon>Sesamum</taxon>
    </lineage>
</organism>
<dbReference type="Proteomes" id="UP001293254">
    <property type="component" value="Unassembled WGS sequence"/>
</dbReference>
<feature type="compositionally biased region" description="Pro residues" evidence="1">
    <location>
        <begin position="1"/>
        <end position="11"/>
    </location>
</feature>